<evidence type="ECO:0000256" key="1">
    <source>
        <dbReference type="SAM" id="Phobius"/>
    </source>
</evidence>
<evidence type="ECO:0000313" key="3">
    <source>
        <dbReference type="Proteomes" id="UP000249890"/>
    </source>
</evidence>
<feature type="transmembrane region" description="Helical" evidence="1">
    <location>
        <begin position="25"/>
        <end position="48"/>
    </location>
</feature>
<keyword evidence="1" id="KW-1133">Transmembrane helix</keyword>
<keyword evidence="1" id="KW-0472">Membrane</keyword>
<protein>
    <submittedName>
        <fullName evidence="2">Uncharacterized protein</fullName>
    </submittedName>
</protein>
<dbReference type="KEGG" id="pdh:B9T62_03175"/>
<name>A0A2Z2KJD8_9BACL</name>
<reference evidence="2 3" key="1">
    <citation type="submission" date="2017-06" db="EMBL/GenBank/DDBJ databases">
        <title>Complete genome sequence of Paenibacillus donghaensis KCTC 13049T isolated from East Sea sediment, South Korea.</title>
        <authorList>
            <person name="Jung B.K."/>
            <person name="Hong S.-J."/>
            <person name="Shin J.-H."/>
        </authorList>
    </citation>
    <scope>NUCLEOTIDE SEQUENCE [LARGE SCALE GENOMIC DNA]</scope>
    <source>
        <strain evidence="2 3">KCTC 13049</strain>
    </source>
</reference>
<organism evidence="2 3">
    <name type="scientific">Paenibacillus donghaensis</name>
    <dbReference type="NCBI Taxonomy" id="414771"/>
    <lineage>
        <taxon>Bacteria</taxon>
        <taxon>Bacillati</taxon>
        <taxon>Bacillota</taxon>
        <taxon>Bacilli</taxon>
        <taxon>Bacillales</taxon>
        <taxon>Paenibacillaceae</taxon>
        <taxon>Paenibacillus</taxon>
    </lineage>
</organism>
<gene>
    <name evidence="2" type="ORF">B9T62_03175</name>
</gene>
<keyword evidence="3" id="KW-1185">Reference proteome</keyword>
<accession>A0A2Z2KJD8</accession>
<proteinExistence type="predicted"/>
<dbReference type="AlphaFoldDB" id="A0A2Z2KJD8"/>
<dbReference type="Proteomes" id="UP000249890">
    <property type="component" value="Chromosome"/>
</dbReference>
<sequence>MKQQFWQTACCIRSSTNSGCNILKFTFYICYILLYYPKGSVLMLAAVIEKYGKPNVLVIREMPGRCVAK</sequence>
<evidence type="ECO:0000313" key="2">
    <source>
        <dbReference type="EMBL" id="ASA19891.1"/>
    </source>
</evidence>
<keyword evidence="1" id="KW-0812">Transmembrane</keyword>
<dbReference type="EMBL" id="CP021780">
    <property type="protein sequence ID" value="ASA19891.1"/>
    <property type="molecule type" value="Genomic_DNA"/>
</dbReference>